<protein>
    <submittedName>
        <fullName evidence="2">DUF262 domain-containing protein</fullName>
    </submittedName>
</protein>
<dbReference type="EMBL" id="JASGBI010000002">
    <property type="protein sequence ID" value="MDI9240774.1"/>
    <property type="molecule type" value="Genomic_DNA"/>
</dbReference>
<evidence type="ECO:0000259" key="1">
    <source>
        <dbReference type="Pfam" id="PF03235"/>
    </source>
</evidence>
<name>A0ABT6XKT6_9GAMM</name>
<dbReference type="PANTHER" id="PTHR39639:SF1">
    <property type="entry name" value="DUF262 DOMAIN-CONTAINING PROTEIN"/>
    <property type="match status" value="1"/>
</dbReference>
<evidence type="ECO:0000313" key="3">
    <source>
        <dbReference type="Proteomes" id="UP001321580"/>
    </source>
</evidence>
<comment type="caution">
    <text evidence="2">The sequence shown here is derived from an EMBL/GenBank/DDBJ whole genome shotgun (WGS) entry which is preliminary data.</text>
</comment>
<accession>A0ABT6XKT6</accession>
<proteinExistence type="predicted"/>
<keyword evidence="3" id="KW-1185">Reference proteome</keyword>
<dbReference type="Pfam" id="PF03235">
    <property type="entry name" value="GmrSD_N"/>
    <property type="match status" value="1"/>
</dbReference>
<reference evidence="2 3" key="1">
    <citation type="submission" date="2023-05" db="EMBL/GenBank/DDBJ databases">
        <title>Lysobacter sp. strain LF1 Genome sequencing and assembly.</title>
        <authorList>
            <person name="Jung Y."/>
        </authorList>
    </citation>
    <scope>NUCLEOTIDE SEQUENCE [LARGE SCALE GENOMIC DNA]</scope>
    <source>
        <strain evidence="2 3">LF1</strain>
    </source>
</reference>
<dbReference type="InterPro" id="IPR004919">
    <property type="entry name" value="GmrSD_N"/>
</dbReference>
<organism evidence="2 3">
    <name type="scientific">Lysobacter stagni</name>
    <dbReference type="NCBI Taxonomy" id="3045172"/>
    <lineage>
        <taxon>Bacteria</taxon>
        <taxon>Pseudomonadati</taxon>
        <taxon>Pseudomonadota</taxon>
        <taxon>Gammaproteobacteria</taxon>
        <taxon>Lysobacterales</taxon>
        <taxon>Lysobacteraceae</taxon>
        <taxon>Lysobacter</taxon>
    </lineage>
</organism>
<feature type="domain" description="GmrSD restriction endonucleases N-terminal" evidence="1">
    <location>
        <begin position="39"/>
        <end position="192"/>
    </location>
</feature>
<gene>
    <name evidence="2" type="ORF">QLQ15_17865</name>
</gene>
<sequence>MTELTEFEDEDDTEIESAEVRHFSDAVLHSADWTVETLVSQLTRQNIEMSPRFQRRDAWSVTRKSAFIESLVLGLPVPQIVLAEKQGQRGKYIVLDGKQRLLSLMQFTGNAAGEHNAFRLRGLEARSDLARKTYEQLNDPAYENDLNAFHNYTVRTVVIRNWPNYDFLHLVFLRLNTGSVKLSPQELRQAMFPGDFSNEVDDQAGQSQPLQTLLGRDSPDPRMRDVELLVRYLGFNLFLPEYAGRMKDFLDLTCERLNAAWSSRRDEICEAMHAFDAATAALIDIFGADGVARKEGSRSFNRAIFDALVFYAANPVVRQRMLDHRDRVRTAYQMVIAQGDFLNAAESDTAGVPNTYARLHLWGKALSEAIEAALNLPTLRPARTTAEKAGIDFAGLGV</sequence>
<dbReference type="PANTHER" id="PTHR39639">
    <property type="entry name" value="CHROMOSOME 16, WHOLE GENOME SHOTGUN SEQUENCE"/>
    <property type="match status" value="1"/>
</dbReference>
<dbReference type="Proteomes" id="UP001321580">
    <property type="component" value="Unassembled WGS sequence"/>
</dbReference>
<dbReference type="RefSeq" id="WP_283214254.1">
    <property type="nucleotide sequence ID" value="NZ_JASGBI010000002.1"/>
</dbReference>
<evidence type="ECO:0000313" key="2">
    <source>
        <dbReference type="EMBL" id="MDI9240774.1"/>
    </source>
</evidence>